<feature type="region of interest" description="Disordered" evidence="1">
    <location>
        <begin position="70"/>
        <end position="90"/>
    </location>
</feature>
<accession>A0ABT8SZ65</accession>
<comment type="caution">
    <text evidence="2">The sequence shown here is derived from an EMBL/GenBank/DDBJ whole genome shotgun (WGS) entry which is preliminary data.</text>
</comment>
<evidence type="ECO:0000256" key="1">
    <source>
        <dbReference type="SAM" id="MobiDB-lite"/>
    </source>
</evidence>
<sequence>MRTALVLMTILGCDDSATDCSYIATLQQRWQTIEQCNAVSEKELGRFVNVSYPVVIAVCQDPSITEAKAPEAPHSVPLLQATTPAEKRAEEQSLARQAIDKVQSILPTSEGMKNLVRKPVTMVQDGYAWVVKRLR</sequence>
<keyword evidence="3" id="KW-1185">Reference proteome</keyword>
<gene>
    <name evidence="2" type="ORF">Q2T52_16600</name>
</gene>
<organism evidence="2 3">
    <name type="scientific">Rhizobium oryzicola</name>
    <dbReference type="NCBI Taxonomy" id="1232668"/>
    <lineage>
        <taxon>Bacteria</taxon>
        <taxon>Pseudomonadati</taxon>
        <taxon>Pseudomonadota</taxon>
        <taxon>Alphaproteobacteria</taxon>
        <taxon>Hyphomicrobiales</taxon>
        <taxon>Rhizobiaceae</taxon>
        <taxon>Rhizobium/Agrobacterium group</taxon>
        <taxon>Rhizobium</taxon>
    </lineage>
</organism>
<name>A0ABT8SZ65_9HYPH</name>
<protein>
    <recommendedName>
        <fullName evidence="4">Lipoprotein</fullName>
    </recommendedName>
</protein>
<evidence type="ECO:0000313" key="2">
    <source>
        <dbReference type="EMBL" id="MDO1583708.1"/>
    </source>
</evidence>
<dbReference type="Proteomes" id="UP001169006">
    <property type="component" value="Unassembled WGS sequence"/>
</dbReference>
<reference evidence="2" key="2">
    <citation type="submission" date="2023-07" db="EMBL/GenBank/DDBJ databases">
        <authorList>
            <person name="Sun H."/>
        </authorList>
    </citation>
    <scope>NUCLEOTIDE SEQUENCE</scope>
    <source>
        <strain evidence="2">05753</strain>
    </source>
</reference>
<evidence type="ECO:0008006" key="4">
    <source>
        <dbReference type="Google" id="ProtNLM"/>
    </source>
</evidence>
<evidence type="ECO:0000313" key="3">
    <source>
        <dbReference type="Proteomes" id="UP001169006"/>
    </source>
</evidence>
<proteinExistence type="predicted"/>
<dbReference type="RefSeq" id="WP_302077907.1">
    <property type="nucleotide sequence ID" value="NZ_JAUKWQ010000005.1"/>
</dbReference>
<dbReference type="EMBL" id="JAUKWQ010000005">
    <property type="protein sequence ID" value="MDO1583708.1"/>
    <property type="molecule type" value="Genomic_DNA"/>
</dbReference>
<reference evidence="2" key="1">
    <citation type="journal article" date="2015" name="Int. J. Syst. Evol. Microbiol.">
        <title>Rhizobium oryzicola sp. nov., potential plant-growth-promoting endophytic bacteria isolated from rice roots.</title>
        <authorList>
            <person name="Zhang X.X."/>
            <person name="Gao J.S."/>
            <person name="Cao Y.H."/>
            <person name="Sheirdil R.A."/>
            <person name="Wang X.C."/>
            <person name="Zhang L."/>
        </authorList>
    </citation>
    <scope>NUCLEOTIDE SEQUENCE</scope>
    <source>
        <strain evidence="2">05753</strain>
    </source>
</reference>